<organism evidence="1 2">
    <name type="scientific">Eubacterium aggregans</name>
    <dbReference type="NCBI Taxonomy" id="81409"/>
    <lineage>
        <taxon>Bacteria</taxon>
        <taxon>Bacillati</taxon>
        <taxon>Bacillota</taxon>
        <taxon>Clostridia</taxon>
        <taxon>Eubacteriales</taxon>
        <taxon>Eubacteriaceae</taxon>
        <taxon>Eubacterium</taxon>
    </lineage>
</organism>
<name>A0A1H4CRE2_9FIRM</name>
<dbReference type="STRING" id="81409.SAMN04515656_11724"/>
<dbReference type="EMBL" id="FNRK01000017">
    <property type="protein sequence ID" value="SEA62966.1"/>
    <property type="molecule type" value="Genomic_DNA"/>
</dbReference>
<sequence length="55" mass="6076">MRRFRLNTLILLAILGLCLLICGFSITTTYYAWDQLTATATGTVYFPATTDTTAP</sequence>
<protein>
    <submittedName>
        <fullName evidence="1">Uncharacterized protein</fullName>
    </submittedName>
</protein>
<keyword evidence="2" id="KW-1185">Reference proteome</keyword>
<reference evidence="1 2" key="1">
    <citation type="submission" date="2016-10" db="EMBL/GenBank/DDBJ databases">
        <authorList>
            <person name="de Groot N.N."/>
        </authorList>
    </citation>
    <scope>NUCLEOTIDE SEQUENCE [LARGE SCALE GENOMIC DNA]</scope>
    <source>
        <strain evidence="1 2">SR12</strain>
    </source>
</reference>
<dbReference type="RefSeq" id="WP_176966697.1">
    <property type="nucleotide sequence ID" value="NZ_FNRK01000017.1"/>
</dbReference>
<dbReference type="AlphaFoldDB" id="A0A1H4CRE2"/>
<dbReference type="Proteomes" id="UP000199394">
    <property type="component" value="Unassembled WGS sequence"/>
</dbReference>
<evidence type="ECO:0000313" key="2">
    <source>
        <dbReference type="Proteomes" id="UP000199394"/>
    </source>
</evidence>
<gene>
    <name evidence="1" type="ORF">SAMN04515656_11724</name>
</gene>
<accession>A0A1H4CRE2</accession>
<evidence type="ECO:0000313" key="1">
    <source>
        <dbReference type="EMBL" id="SEA62966.1"/>
    </source>
</evidence>
<proteinExistence type="predicted"/>